<sequence>MNSQSTEKDGDQETDLKKLVNEIQHEEKQDEHEQPLPEINEPEEFKKIDVLNLPPRKEVHNQTQWTHVKLRKPFGRLIAVIILLLIITLSAYFLWREDVLITIF</sequence>
<dbReference type="Proteomes" id="UP001519294">
    <property type="component" value="Unassembled WGS sequence"/>
</dbReference>
<protein>
    <submittedName>
        <fullName evidence="3">Uncharacterized protein</fullName>
    </submittedName>
</protein>
<proteinExistence type="predicted"/>
<keyword evidence="2" id="KW-0812">Transmembrane</keyword>
<feature type="transmembrane region" description="Helical" evidence="2">
    <location>
        <begin position="74"/>
        <end position="95"/>
    </location>
</feature>
<reference evidence="3 4" key="1">
    <citation type="submission" date="2021-03" db="EMBL/GenBank/DDBJ databases">
        <title>Genomic Encyclopedia of Type Strains, Phase IV (KMG-IV): sequencing the most valuable type-strain genomes for metagenomic binning, comparative biology and taxonomic classification.</title>
        <authorList>
            <person name="Goeker M."/>
        </authorList>
    </citation>
    <scope>NUCLEOTIDE SEQUENCE [LARGE SCALE GENOMIC DNA]</scope>
    <source>
        <strain evidence="3 4">DSM 25790</strain>
    </source>
</reference>
<dbReference type="RefSeq" id="WP_029270692.1">
    <property type="nucleotide sequence ID" value="NZ_JAGIKX010000001.1"/>
</dbReference>
<evidence type="ECO:0000256" key="2">
    <source>
        <dbReference type="SAM" id="Phobius"/>
    </source>
</evidence>
<name>A0ABS4S4J5_9BACI</name>
<keyword evidence="4" id="KW-1185">Reference proteome</keyword>
<evidence type="ECO:0000313" key="4">
    <source>
        <dbReference type="Proteomes" id="UP001519294"/>
    </source>
</evidence>
<evidence type="ECO:0000256" key="1">
    <source>
        <dbReference type="SAM" id="MobiDB-lite"/>
    </source>
</evidence>
<organism evidence="3 4">
    <name type="scientific">Virgibacillus alimentarius</name>
    <dbReference type="NCBI Taxonomy" id="698769"/>
    <lineage>
        <taxon>Bacteria</taxon>
        <taxon>Bacillati</taxon>
        <taxon>Bacillota</taxon>
        <taxon>Bacilli</taxon>
        <taxon>Bacillales</taxon>
        <taxon>Bacillaceae</taxon>
        <taxon>Virgibacillus</taxon>
    </lineage>
</organism>
<gene>
    <name evidence="3" type="ORF">J2Z81_000335</name>
</gene>
<keyword evidence="2" id="KW-1133">Transmembrane helix</keyword>
<evidence type="ECO:0000313" key="3">
    <source>
        <dbReference type="EMBL" id="MBP2256403.1"/>
    </source>
</evidence>
<accession>A0ABS4S4J5</accession>
<comment type="caution">
    <text evidence="3">The sequence shown here is derived from an EMBL/GenBank/DDBJ whole genome shotgun (WGS) entry which is preliminary data.</text>
</comment>
<dbReference type="EMBL" id="JAGIKX010000001">
    <property type="protein sequence ID" value="MBP2256403.1"/>
    <property type="molecule type" value="Genomic_DNA"/>
</dbReference>
<feature type="compositionally biased region" description="Basic and acidic residues" evidence="1">
    <location>
        <begin position="1"/>
        <end position="35"/>
    </location>
</feature>
<feature type="region of interest" description="Disordered" evidence="1">
    <location>
        <begin position="1"/>
        <end position="39"/>
    </location>
</feature>
<keyword evidence="2" id="KW-0472">Membrane</keyword>